<feature type="chain" id="PRO_5003116102" evidence="2">
    <location>
        <begin position="32"/>
        <end position="177"/>
    </location>
</feature>
<keyword evidence="4" id="KW-1185">Reference proteome</keyword>
<evidence type="ECO:0000313" key="3">
    <source>
        <dbReference type="EMBL" id="ADJ23878.1"/>
    </source>
</evidence>
<dbReference type="Proteomes" id="UP000002033">
    <property type="component" value="Chromosome"/>
</dbReference>
<protein>
    <submittedName>
        <fullName evidence="3">Uncharacterized protein</fullName>
    </submittedName>
</protein>
<organism evidence="3 4">
    <name type="scientific">Hyphomicrobium denitrificans (strain ATCC 51888 / DSM 1869 / NCIMB 11706 / TK 0415)</name>
    <dbReference type="NCBI Taxonomy" id="582899"/>
    <lineage>
        <taxon>Bacteria</taxon>
        <taxon>Pseudomonadati</taxon>
        <taxon>Pseudomonadota</taxon>
        <taxon>Alphaproteobacteria</taxon>
        <taxon>Hyphomicrobiales</taxon>
        <taxon>Hyphomicrobiaceae</taxon>
        <taxon>Hyphomicrobium</taxon>
    </lineage>
</organism>
<evidence type="ECO:0000313" key="4">
    <source>
        <dbReference type="Proteomes" id="UP000002033"/>
    </source>
</evidence>
<proteinExistence type="predicted"/>
<name>D8JQC4_HYPDA</name>
<reference evidence="4" key="1">
    <citation type="journal article" date="2011" name="J. Bacteriol.">
        <title>Genome sequences of eight morphologically diverse alphaproteobacteria.</title>
        <authorList>
            <consortium name="US DOE Joint Genome Institute"/>
            <person name="Brown P.J."/>
            <person name="Kysela D.T."/>
            <person name="Buechlein A."/>
            <person name="Hemmerich C."/>
            <person name="Brun Y.V."/>
        </authorList>
    </citation>
    <scope>NUCLEOTIDE SEQUENCE [LARGE SCALE GENOMIC DNA]</scope>
    <source>
        <strain evidence="4">ATCC 51888 / DSM 1869 / NCIB 11706 / TK 0415</strain>
    </source>
</reference>
<evidence type="ECO:0000256" key="1">
    <source>
        <dbReference type="SAM" id="MobiDB-lite"/>
    </source>
</evidence>
<dbReference type="AlphaFoldDB" id="D8JQC4"/>
<accession>D8JQC4</accession>
<dbReference type="OrthoDB" id="7932453at2"/>
<dbReference type="STRING" id="582899.Hden_2079"/>
<feature type="region of interest" description="Disordered" evidence="1">
    <location>
        <begin position="158"/>
        <end position="177"/>
    </location>
</feature>
<keyword evidence="2" id="KW-0732">Signal</keyword>
<dbReference type="RefSeq" id="WP_013216037.1">
    <property type="nucleotide sequence ID" value="NC_014313.1"/>
</dbReference>
<feature type="signal peptide" evidence="2">
    <location>
        <begin position="1"/>
        <end position="31"/>
    </location>
</feature>
<dbReference type="EMBL" id="CP002083">
    <property type="protein sequence ID" value="ADJ23878.1"/>
    <property type="molecule type" value="Genomic_DNA"/>
</dbReference>
<dbReference type="KEGG" id="hdn:Hden_2079"/>
<dbReference type="HOGENOM" id="CLU_1538029_0_0_5"/>
<evidence type="ECO:0000256" key="2">
    <source>
        <dbReference type="SAM" id="SignalP"/>
    </source>
</evidence>
<sequence precursor="true">MRHIKKRSAVWGFLIALALGASAIAPAPAFAKETWDRVANIKDSAKRLAELHKREGSQGVLKFLDACYRTQMLSSKYTPGLESCMAQDYMHSQVLARIYARIPQAERVRMGVPAPEDIANSMGQRFVAAFKQYKISVKEADAFRKLVDKNGMPIFIKSAFPPNTPGDAGSDGAQGGR</sequence>
<gene>
    <name evidence="3" type="ordered locus">Hden_2079</name>
</gene>